<dbReference type="InterPro" id="IPR026983">
    <property type="entry name" value="DHC"/>
</dbReference>
<dbReference type="OrthoDB" id="10252139at2759"/>
<comment type="caution">
    <text evidence="3">The sequence shown here is derived from an EMBL/GenBank/DDBJ whole genome shotgun (WGS) entry which is preliminary data.</text>
</comment>
<evidence type="ECO:0000313" key="4">
    <source>
        <dbReference type="Proteomes" id="UP000663880"/>
    </source>
</evidence>
<feature type="domain" description="Dynein heavy chain tail" evidence="1">
    <location>
        <begin position="146"/>
        <end position="631"/>
    </location>
</feature>
<dbReference type="PANTHER" id="PTHR46532:SF15">
    <property type="entry name" value="CYTOPLASMIC DYNEIN 2 HEAVY CHAIN 1"/>
    <property type="match status" value="1"/>
</dbReference>
<dbReference type="GO" id="GO:0005858">
    <property type="term" value="C:axonemal dynein complex"/>
    <property type="evidence" value="ECO:0007669"/>
    <property type="project" value="TreeGrafter"/>
</dbReference>
<accession>A0A821Y8A2</accession>
<dbReference type="PANTHER" id="PTHR46532">
    <property type="entry name" value="MALE FERTILITY FACTOR KL5"/>
    <property type="match status" value="1"/>
</dbReference>
<evidence type="ECO:0000259" key="1">
    <source>
        <dbReference type="Pfam" id="PF08385"/>
    </source>
</evidence>
<dbReference type="Pfam" id="PF08385">
    <property type="entry name" value="DHC_N1"/>
    <property type="match status" value="1"/>
</dbReference>
<organism evidence="3 4">
    <name type="scientific">Pieris macdunnoughi</name>
    <dbReference type="NCBI Taxonomy" id="345717"/>
    <lineage>
        <taxon>Eukaryota</taxon>
        <taxon>Metazoa</taxon>
        <taxon>Ecdysozoa</taxon>
        <taxon>Arthropoda</taxon>
        <taxon>Hexapoda</taxon>
        <taxon>Insecta</taxon>
        <taxon>Pterygota</taxon>
        <taxon>Neoptera</taxon>
        <taxon>Endopterygota</taxon>
        <taxon>Lepidoptera</taxon>
        <taxon>Glossata</taxon>
        <taxon>Ditrysia</taxon>
        <taxon>Papilionoidea</taxon>
        <taxon>Pieridae</taxon>
        <taxon>Pierinae</taxon>
        <taxon>Pieris</taxon>
    </lineage>
</organism>
<proteinExistence type="predicted"/>
<dbReference type="InterPro" id="IPR013594">
    <property type="entry name" value="Dynein_heavy_tail"/>
</dbReference>
<dbReference type="Gene3D" id="1.10.287.2620">
    <property type="match status" value="1"/>
</dbReference>
<gene>
    <name evidence="3" type="ORF">PMACD_LOCUS16086</name>
</gene>
<dbReference type="GO" id="GO:0007018">
    <property type="term" value="P:microtubule-based movement"/>
    <property type="evidence" value="ECO:0007669"/>
    <property type="project" value="InterPro"/>
</dbReference>
<dbReference type="Proteomes" id="UP000663880">
    <property type="component" value="Unassembled WGS sequence"/>
</dbReference>
<evidence type="ECO:0000313" key="3">
    <source>
        <dbReference type="EMBL" id="CAF4954838.1"/>
    </source>
</evidence>
<name>A0A821Y8A2_9NEOP</name>
<dbReference type="GO" id="GO:0045505">
    <property type="term" value="F:dynein intermediate chain binding"/>
    <property type="evidence" value="ECO:0007669"/>
    <property type="project" value="InterPro"/>
</dbReference>
<dbReference type="GO" id="GO:0051959">
    <property type="term" value="F:dynein light intermediate chain binding"/>
    <property type="evidence" value="ECO:0007669"/>
    <property type="project" value="InterPro"/>
</dbReference>
<feature type="domain" description="Dynein heavy chain linker" evidence="2">
    <location>
        <begin position="1088"/>
        <end position="1270"/>
    </location>
</feature>
<reference evidence="3" key="1">
    <citation type="submission" date="2021-02" db="EMBL/GenBank/DDBJ databases">
        <authorList>
            <person name="Steward A R."/>
        </authorList>
    </citation>
    <scope>NUCLEOTIDE SEQUENCE</scope>
</reference>
<protein>
    <recommendedName>
        <fullName evidence="5">Cytoplasmic dynein 2 heavy chain 1</fullName>
    </recommendedName>
</protein>
<evidence type="ECO:0008006" key="5">
    <source>
        <dbReference type="Google" id="ProtNLM"/>
    </source>
</evidence>
<dbReference type="InterPro" id="IPR013602">
    <property type="entry name" value="Dynein_heavy_linker"/>
</dbReference>
<dbReference type="Pfam" id="PF08393">
    <property type="entry name" value="DHC_N2"/>
    <property type="match status" value="1"/>
</dbReference>
<keyword evidence="4" id="KW-1185">Reference proteome</keyword>
<dbReference type="EMBL" id="CAJOBZ010000077">
    <property type="protein sequence ID" value="CAF4954838.1"/>
    <property type="molecule type" value="Genomic_DNA"/>
</dbReference>
<sequence>MTEIRNFFFATTESFYKSTLTLDESCEEILMEFIHNSQILLIQTSVNDNSLVLYTKIQPGVKKSIIFYKTVAQNLTEENALNNINIITLTTSAEESLYQILRQIYCPLLATGDDLYSNKLQNNLFELESNLRILTHGKGDSNINVILSVSDEVEYWKTISELRDTSKKEREAASSFCVFFEDISEEIRTLHSGNMQEIRDCAENLAGILDDVWRYTPVVYTQERMIHIFDIIGHALCTVIQNSVTKLDIWKAYDGLLDNHILVLLSESLNAVQMWVSACQSLTGTYWPNYALHTWKGKTYVPIFCVNFQNRLREVHSIRSTYNQLSKLLNKAEKSELNTDQLFEPFKNINIWICNGPIQSWDAAVAKFSANLRPAETKIAEKLKPRLHNTSTKQMLYEFTRYKTLINRAMIKNALNNELELFVASLLAMLNSIRGQLDSDDIDVKMYQPPEMSPTVQQVQWAKQMEAKVKEIQECVDNSLVEFEKSKEVSHLASQMLTDLKTLYTQLHEDWCRDLQAQVKNGSLQLSVDKPVVEFSSATRLMEVNFNPRLVNIELEARSLCALGLPSPPAANVLDKLTIALRYARALQQVASFHNTLGERMIPSTRPMMLEAALDLSALVQNQKPVFWNDEVQLAAYTENLKKMVLKLESQNSYLTSQHLAIRGVVEKLMDTELLAKQSEWKKSVHDIRDIIEKVESNGYKNTEMWRSHWEVQVYKAMECQYIRALLSLHSNFPHTRVDLVLRGRAVTVQPPLEQVRTQLYQQLRRLVSLPSHFPSLLNNQLEKAVFASIVEKHGWIGNKAVHQIETALLRLSQACETWSIRACVACAPDLDALCADLTEPEHWEMNFKACKAYGQAVAKMSFDDEKIEWISVGTISLRREFEAQSRNLWACLMTSLQNSCHNDASLLDTFIANVTVLLENKSLPKNAKELADISAKQQALREKMPEMEKLVEGLKRKSHMLRTWGGDSSIESVVKEWFKMREQMDAHLQMFERQAEVVKSSLTGDWDNITSGVEAWVSRWGQAKARLEETRQIRFEDMLDRCRSVFEAIDNFDRLVGERDELLCECKKFNMKFEVNDVWKEAESLRNDFVNTWNILKEYNDEYETIGDQEWIVFQKKLHLLEEFVCRWKSRLEPYTAVTLYMQQEIDKYTDLTAVLKYIRGTEFTERHWCEVFNLLEMEYRKPETLKLNDFLKVAVNIKKQMRALQKISSSASSEAAVRTALNELELWFAGARLTLTYYTDKSKKLTPIVKDFKDILTKVEEQQWVVWSLGGELGGNWDNMLRAATTLLRAMHHVQRRLV</sequence>
<evidence type="ECO:0000259" key="2">
    <source>
        <dbReference type="Pfam" id="PF08393"/>
    </source>
</evidence>